<evidence type="ECO:0000313" key="2">
    <source>
        <dbReference type="Proteomes" id="UP000000271"/>
    </source>
</evidence>
<proteinExistence type="predicted"/>
<gene>
    <name evidence="1" type="ordered locus">Bsel_2663</name>
</gene>
<dbReference type="OrthoDB" id="9874045at2"/>
<dbReference type="EMBL" id="CP001791">
    <property type="protein sequence ID" value="ADI00163.1"/>
    <property type="molecule type" value="Genomic_DNA"/>
</dbReference>
<dbReference type="AlphaFoldDB" id="D6XXX0"/>
<dbReference type="HOGENOM" id="CLU_1746001_0_0_9"/>
<dbReference type="KEGG" id="bse:Bsel_2663"/>
<sequence>MATLNDVNTVKTVFLNGEALIRGDYIASGELESYGVRFRLFGRGKIEAIELLYASPEPPSADLKDAVTIIARHVCDPFANHLNVYFDLDEERFLLNLILKDNQRSEETCTLTESASVFGVEEYGMIGNEENHVDEEEPSWKNKHITTNF</sequence>
<evidence type="ECO:0000313" key="1">
    <source>
        <dbReference type="EMBL" id="ADI00163.1"/>
    </source>
</evidence>
<organism evidence="1 2">
    <name type="scientific">Bacillus selenitireducens (strain ATCC 700615 / DSM 15326 / MLS10)</name>
    <dbReference type="NCBI Taxonomy" id="439292"/>
    <lineage>
        <taxon>Bacteria</taxon>
        <taxon>Bacillati</taxon>
        <taxon>Bacillota</taxon>
        <taxon>Bacilli</taxon>
        <taxon>Bacillales</taxon>
        <taxon>Bacillaceae</taxon>
        <taxon>Salisediminibacterium</taxon>
    </lineage>
</organism>
<keyword evidence="2" id="KW-1185">Reference proteome</keyword>
<dbReference type="Proteomes" id="UP000000271">
    <property type="component" value="Chromosome"/>
</dbReference>
<reference evidence="1" key="1">
    <citation type="submission" date="2009-10" db="EMBL/GenBank/DDBJ databases">
        <title>Complete sequence of Bacillus selenitireducens MLS10.</title>
        <authorList>
            <consortium name="US DOE Joint Genome Institute"/>
            <person name="Lucas S."/>
            <person name="Copeland A."/>
            <person name="Lapidus A."/>
            <person name="Glavina del Rio T."/>
            <person name="Dalin E."/>
            <person name="Tice H."/>
            <person name="Bruce D."/>
            <person name="Goodwin L."/>
            <person name="Pitluck S."/>
            <person name="Sims D."/>
            <person name="Brettin T."/>
            <person name="Detter J.C."/>
            <person name="Han C."/>
            <person name="Larimer F."/>
            <person name="Land M."/>
            <person name="Hauser L."/>
            <person name="Kyrpides N."/>
            <person name="Ovchinnikova G."/>
            <person name="Stolz J."/>
        </authorList>
    </citation>
    <scope>NUCLEOTIDE SEQUENCE [LARGE SCALE GENOMIC DNA]</scope>
    <source>
        <strain evidence="1">MLS10</strain>
    </source>
</reference>
<name>D6XXX0_BACIE</name>
<dbReference type="RefSeq" id="WP_013173580.1">
    <property type="nucleotide sequence ID" value="NC_014219.1"/>
</dbReference>
<dbReference type="STRING" id="439292.Bsel_2663"/>
<accession>D6XXX0</accession>
<protein>
    <submittedName>
        <fullName evidence="1">Uncharacterized protein</fullName>
    </submittedName>
</protein>